<evidence type="ECO:0000256" key="4">
    <source>
        <dbReference type="ARBA" id="ARBA00022448"/>
    </source>
</evidence>
<dbReference type="PANTHER" id="PTHR12428">
    <property type="entry name" value="OXA1"/>
    <property type="match status" value="1"/>
</dbReference>
<feature type="region of interest" description="Disordered" evidence="14">
    <location>
        <begin position="627"/>
        <end position="665"/>
    </location>
</feature>
<evidence type="ECO:0000313" key="17">
    <source>
        <dbReference type="Proteomes" id="UP000320390"/>
    </source>
</evidence>
<dbReference type="PANTHER" id="PTHR12428:SF65">
    <property type="entry name" value="CYTOCHROME C OXIDASE ASSEMBLY PROTEIN COX18, MITOCHONDRIAL"/>
    <property type="match status" value="1"/>
</dbReference>
<dbReference type="Proteomes" id="UP000320390">
    <property type="component" value="Chromosome"/>
</dbReference>
<evidence type="ECO:0000256" key="3">
    <source>
        <dbReference type="ARBA" id="ARBA00015325"/>
    </source>
</evidence>
<feature type="compositionally biased region" description="Basic residues" evidence="14">
    <location>
        <begin position="656"/>
        <end position="665"/>
    </location>
</feature>
<feature type="transmembrane region" description="Helical" evidence="13">
    <location>
        <begin position="411"/>
        <end position="429"/>
    </location>
</feature>
<dbReference type="InterPro" id="IPR038221">
    <property type="entry name" value="YidC_periplasmic_sf"/>
</dbReference>
<dbReference type="EMBL" id="CP036434">
    <property type="protein sequence ID" value="QDV06903.1"/>
    <property type="molecule type" value="Genomic_DNA"/>
</dbReference>
<keyword evidence="4 13" id="KW-0813">Transport</keyword>
<dbReference type="InterPro" id="IPR028055">
    <property type="entry name" value="YidC/Oxa/ALB_C"/>
</dbReference>
<dbReference type="InterPro" id="IPR019998">
    <property type="entry name" value="Membr_insert_YidC"/>
</dbReference>
<keyword evidence="9 13" id="KW-0472">Membrane</keyword>
<feature type="transmembrane region" description="Helical" evidence="13">
    <location>
        <begin position="535"/>
        <end position="557"/>
    </location>
</feature>
<name>A0A518ES38_9BACT</name>
<reference evidence="16 17" key="1">
    <citation type="submission" date="2019-02" db="EMBL/GenBank/DDBJ databases">
        <title>Deep-cultivation of Planctomycetes and their phenomic and genomic characterization uncovers novel biology.</title>
        <authorList>
            <person name="Wiegand S."/>
            <person name="Jogler M."/>
            <person name="Boedeker C."/>
            <person name="Pinto D."/>
            <person name="Vollmers J."/>
            <person name="Rivas-Marin E."/>
            <person name="Kohn T."/>
            <person name="Peeters S.H."/>
            <person name="Heuer A."/>
            <person name="Rast P."/>
            <person name="Oberbeckmann S."/>
            <person name="Bunk B."/>
            <person name="Jeske O."/>
            <person name="Meyerdierks A."/>
            <person name="Storesund J.E."/>
            <person name="Kallscheuer N."/>
            <person name="Luecker S."/>
            <person name="Lage O.M."/>
            <person name="Pohl T."/>
            <person name="Merkel B.J."/>
            <person name="Hornburger P."/>
            <person name="Mueller R.-W."/>
            <person name="Bruemmer F."/>
            <person name="Labrenz M."/>
            <person name="Spormann A.M."/>
            <person name="Op den Camp H."/>
            <person name="Overmann J."/>
            <person name="Amann R."/>
            <person name="Jetten M.S.M."/>
            <person name="Mascher T."/>
            <person name="Medema M.H."/>
            <person name="Devos D.P."/>
            <person name="Kaster A.-K."/>
            <person name="Ovreas L."/>
            <person name="Rohde M."/>
            <person name="Galperin M.Y."/>
            <person name="Jogler C."/>
        </authorList>
    </citation>
    <scope>NUCLEOTIDE SEQUENCE [LARGE SCALE GENOMIC DNA]</scope>
    <source>
        <strain evidence="16 17">Poly30</strain>
    </source>
</reference>
<proteinExistence type="inferred from homology"/>
<feature type="transmembrane region" description="Helical" evidence="13">
    <location>
        <begin position="488"/>
        <end position="506"/>
    </location>
</feature>
<dbReference type="GO" id="GO:0051205">
    <property type="term" value="P:protein insertion into membrane"/>
    <property type="evidence" value="ECO:0007669"/>
    <property type="project" value="TreeGrafter"/>
</dbReference>
<evidence type="ECO:0000256" key="12">
    <source>
        <dbReference type="ARBA" id="ARBA00033342"/>
    </source>
</evidence>
<dbReference type="NCBIfam" id="TIGR03592">
    <property type="entry name" value="yidC_oxa1_cterm"/>
    <property type="match status" value="1"/>
</dbReference>
<feature type="compositionally biased region" description="Basic and acidic residues" evidence="14">
    <location>
        <begin position="635"/>
        <end position="655"/>
    </location>
</feature>
<evidence type="ECO:0000256" key="9">
    <source>
        <dbReference type="ARBA" id="ARBA00023136"/>
    </source>
</evidence>
<feature type="domain" description="Membrane insertase YidC/Oxa/ALB C-terminal" evidence="15">
    <location>
        <begin position="411"/>
        <end position="617"/>
    </location>
</feature>
<dbReference type="CDD" id="cd20070">
    <property type="entry name" value="5TM_YidC_Alb3"/>
    <property type="match status" value="1"/>
</dbReference>
<keyword evidence="8 13" id="KW-1133">Transmembrane helix</keyword>
<keyword evidence="6 13" id="KW-0812">Transmembrane</keyword>
<evidence type="ECO:0000256" key="6">
    <source>
        <dbReference type="ARBA" id="ARBA00022692"/>
    </source>
</evidence>
<comment type="subcellular location">
    <subcellularLocation>
        <location evidence="1">Cell inner membrane</location>
        <topology evidence="1">Multi-pass membrane protein</topology>
    </subcellularLocation>
    <subcellularLocation>
        <location evidence="13">Cell membrane</location>
        <topology evidence="13">Multi-pass membrane protein</topology>
    </subcellularLocation>
</comment>
<evidence type="ECO:0000313" key="16">
    <source>
        <dbReference type="EMBL" id="QDV06903.1"/>
    </source>
</evidence>
<evidence type="ECO:0000256" key="2">
    <source>
        <dbReference type="ARBA" id="ARBA00010527"/>
    </source>
</evidence>
<comment type="similarity">
    <text evidence="2 13">Belongs to the OXA1/ALB3/YidC family. Type 1 subfamily.</text>
</comment>
<dbReference type="OrthoDB" id="9780552at2"/>
<evidence type="ECO:0000256" key="10">
    <source>
        <dbReference type="ARBA" id="ARBA00023186"/>
    </source>
</evidence>
<evidence type="ECO:0000256" key="8">
    <source>
        <dbReference type="ARBA" id="ARBA00022989"/>
    </source>
</evidence>
<dbReference type="Gene3D" id="2.70.98.90">
    <property type="match status" value="1"/>
</dbReference>
<dbReference type="InterPro" id="IPR001708">
    <property type="entry name" value="YidC/ALB3/OXA1/COX18"/>
</dbReference>
<keyword evidence="7 13" id="KW-0653">Protein transport</keyword>
<dbReference type="PRINTS" id="PR01900">
    <property type="entry name" value="YIDCPROTEIN"/>
</dbReference>
<comment type="subunit">
    <text evidence="13">Interacts with the Sec translocase complex via SecD. Specifically interacts with transmembrane segments of nascent integral membrane proteins during membrane integration.</text>
</comment>
<sequence>MGPEKRLPLALFLCFLVLMVVQLRNAPEPPAGQDTESSKTETILEDMTPGAPDDSSGPLAADLTPTDPAAAPATAPKAAESTAPAWAEWIEVGADGEIGHMWVLFDSYGGSIAEIRHADHFVRQGLTDEEKLDRANMVPIVAPAIEAAPPRTLQSLMLRPGVTAKSIFQLDPSRVHWSHERVGQAIVFTHEDPSGIILQKRIEHVPGQNHFTVDLSVRVTSAEHANKRVDMGFVASVGMPQIGEDNFYVEPKAVAALVDKDIKDVAPDLDGIPRTESLRQGRLAFFGTHNKYFAMLARPVSDSAKEATREANLERIFDSAWAADKTPDVYVKEGFRNVLVEGLVTLTFPPVDAPAMTYGYTVYAGPKDPEQFTEGDKAFNKIIDEDLGFFDGIAKLILGFMRFLHGIFGNWGWAIIFLTLTVRLMLFPLNRRMQTSMARHASKMKRVQPKIDAIKKKYADKPQQLRQEQAKIFQEEGVMPPLGGCLPMFLQIPIFFGLFSALRVSFDLRHQPFMGWIKDLSKPDRLAHIDLNTHLPFIGTIEWFNLLPILMVILWVAQQRVMPKPTAQDEQAKQMQKIMMWMPIMFGFFLYNYAAGLSLYMITTSAFGILESTVIRKIWPIDDTEQPKKKGKFMQRLEELQRQAEAQQRQKEKGKGKGGGGGKRK</sequence>
<protein>
    <recommendedName>
        <fullName evidence="3 13">Membrane protein insertase YidC</fullName>
    </recommendedName>
    <alternativeName>
        <fullName evidence="12 13">Foldase YidC</fullName>
    </alternativeName>
    <alternativeName>
        <fullName evidence="11 13">Membrane integrase YidC</fullName>
    </alternativeName>
    <alternativeName>
        <fullName evidence="13">Membrane protein YidC</fullName>
    </alternativeName>
</protein>
<gene>
    <name evidence="13 16" type="primary">yidC</name>
    <name evidence="16" type="ORF">Poly30_24200</name>
</gene>
<evidence type="ECO:0000256" key="5">
    <source>
        <dbReference type="ARBA" id="ARBA00022475"/>
    </source>
</evidence>
<dbReference type="RefSeq" id="WP_145197492.1">
    <property type="nucleotide sequence ID" value="NZ_CP036434.1"/>
</dbReference>
<dbReference type="GO" id="GO:0005886">
    <property type="term" value="C:plasma membrane"/>
    <property type="evidence" value="ECO:0007669"/>
    <property type="project" value="UniProtKB-SubCell"/>
</dbReference>
<dbReference type="AlphaFoldDB" id="A0A518ES38"/>
<evidence type="ECO:0000259" key="15">
    <source>
        <dbReference type="Pfam" id="PF02096"/>
    </source>
</evidence>
<evidence type="ECO:0000256" key="11">
    <source>
        <dbReference type="ARBA" id="ARBA00033245"/>
    </source>
</evidence>
<keyword evidence="5 13" id="KW-1003">Cell membrane</keyword>
<evidence type="ECO:0000256" key="7">
    <source>
        <dbReference type="ARBA" id="ARBA00022927"/>
    </source>
</evidence>
<evidence type="ECO:0000256" key="13">
    <source>
        <dbReference type="HAMAP-Rule" id="MF_01810"/>
    </source>
</evidence>
<feature type="region of interest" description="Disordered" evidence="14">
    <location>
        <begin position="45"/>
        <end position="78"/>
    </location>
</feature>
<organism evidence="16 17">
    <name type="scientific">Saltatorellus ferox</name>
    <dbReference type="NCBI Taxonomy" id="2528018"/>
    <lineage>
        <taxon>Bacteria</taxon>
        <taxon>Pseudomonadati</taxon>
        <taxon>Planctomycetota</taxon>
        <taxon>Planctomycetia</taxon>
        <taxon>Planctomycetia incertae sedis</taxon>
        <taxon>Saltatorellus</taxon>
    </lineage>
</organism>
<dbReference type="InterPro" id="IPR047196">
    <property type="entry name" value="YidC_ALB_C"/>
</dbReference>
<dbReference type="GO" id="GO:0032977">
    <property type="term" value="F:membrane insertase activity"/>
    <property type="evidence" value="ECO:0007669"/>
    <property type="project" value="InterPro"/>
</dbReference>
<comment type="function">
    <text evidence="13">Required for the insertion and/or proper folding and/or complex formation of integral membrane proteins into the membrane. Involved in integration of membrane proteins that insert both dependently and independently of the Sec translocase complex, as well as at least some lipoproteins. Aids folding of multispanning membrane proteins.</text>
</comment>
<evidence type="ECO:0000256" key="1">
    <source>
        <dbReference type="ARBA" id="ARBA00004429"/>
    </source>
</evidence>
<dbReference type="Pfam" id="PF02096">
    <property type="entry name" value="60KD_IMP"/>
    <property type="match status" value="1"/>
</dbReference>
<feature type="transmembrane region" description="Helical" evidence="13">
    <location>
        <begin position="578"/>
        <end position="602"/>
    </location>
</feature>
<evidence type="ECO:0000256" key="14">
    <source>
        <dbReference type="SAM" id="MobiDB-lite"/>
    </source>
</evidence>
<keyword evidence="17" id="KW-1185">Reference proteome</keyword>
<accession>A0A518ES38</accession>
<keyword evidence="10 13" id="KW-0143">Chaperone</keyword>
<feature type="compositionally biased region" description="Low complexity" evidence="14">
    <location>
        <begin position="58"/>
        <end position="78"/>
    </location>
</feature>
<dbReference type="GO" id="GO:0015031">
    <property type="term" value="P:protein transport"/>
    <property type="evidence" value="ECO:0007669"/>
    <property type="project" value="UniProtKB-KW"/>
</dbReference>
<dbReference type="HAMAP" id="MF_01810">
    <property type="entry name" value="YidC_type1"/>
    <property type="match status" value="1"/>
</dbReference>